<dbReference type="Proteomes" id="UP001054945">
    <property type="component" value="Unassembled WGS sequence"/>
</dbReference>
<sequence length="50" mass="5453">MSSFAGCLNPDAAKTSLPDTVNIVKLDITDEDSVRKAVNTVREMLSKENK</sequence>
<proteinExistence type="predicted"/>
<comment type="caution">
    <text evidence="1">The sequence shown here is derived from an EMBL/GenBank/DDBJ whole genome shotgun (WGS) entry which is preliminary data.</text>
</comment>
<feature type="non-terminal residue" evidence="1">
    <location>
        <position position="50"/>
    </location>
</feature>
<accession>A0AAV4UFI0</accession>
<dbReference type="EMBL" id="BPLR01012775">
    <property type="protein sequence ID" value="GIY56511.1"/>
    <property type="molecule type" value="Genomic_DNA"/>
</dbReference>
<reference evidence="1 2" key="1">
    <citation type="submission" date="2021-06" db="EMBL/GenBank/DDBJ databases">
        <title>Caerostris extrusa draft genome.</title>
        <authorList>
            <person name="Kono N."/>
            <person name="Arakawa K."/>
        </authorList>
    </citation>
    <scope>NUCLEOTIDE SEQUENCE [LARGE SCALE GENOMIC DNA]</scope>
</reference>
<protein>
    <submittedName>
        <fullName evidence="1">Uncharacterized protein</fullName>
    </submittedName>
</protein>
<gene>
    <name evidence="1" type="ORF">CEXT_168661</name>
</gene>
<dbReference type="AlphaFoldDB" id="A0AAV4UFI0"/>
<name>A0AAV4UFI0_CAEEX</name>
<evidence type="ECO:0000313" key="2">
    <source>
        <dbReference type="Proteomes" id="UP001054945"/>
    </source>
</evidence>
<keyword evidence="2" id="KW-1185">Reference proteome</keyword>
<evidence type="ECO:0000313" key="1">
    <source>
        <dbReference type="EMBL" id="GIY56511.1"/>
    </source>
</evidence>
<organism evidence="1 2">
    <name type="scientific">Caerostris extrusa</name>
    <name type="common">Bark spider</name>
    <name type="synonym">Caerostris bankana</name>
    <dbReference type="NCBI Taxonomy" id="172846"/>
    <lineage>
        <taxon>Eukaryota</taxon>
        <taxon>Metazoa</taxon>
        <taxon>Ecdysozoa</taxon>
        <taxon>Arthropoda</taxon>
        <taxon>Chelicerata</taxon>
        <taxon>Arachnida</taxon>
        <taxon>Araneae</taxon>
        <taxon>Araneomorphae</taxon>
        <taxon>Entelegynae</taxon>
        <taxon>Araneoidea</taxon>
        <taxon>Araneidae</taxon>
        <taxon>Caerostris</taxon>
    </lineage>
</organism>